<protein>
    <submittedName>
        <fullName evidence="2">O-methyltransferase</fullName>
    </submittedName>
</protein>
<proteinExistence type="predicted"/>
<dbReference type="RefSeq" id="WP_379269607.1">
    <property type="nucleotide sequence ID" value="NZ_JBHUGT010000031.1"/>
</dbReference>
<name>A0ABW5QSF6_9BACL</name>
<gene>
    <name evidence="2" type="ORF">ACFSW5_03000</name>
</gene>
<comment type="caution">
    <text evidence="2">The sequence shown here is derived from an EMBL/GenBank/DDBJ whole genome shotgun (WGS) entry which is preliminary data.</text>
</comment>
<dbReference type="Proteomes" id="UP001597493">
    <property type="component" value="Unassembled WGS sequence"/>
</dbReference>
<evidence type="ECO:0000313" key="3">
    <source>
        <dbReference type="Proteomes" id="UP001597493"/>
    </source>
</evidence>
<accession>A0ABW5QSF6</accession>
<feature type="compositionally biased region" description="Polar residues" evidence="1">
    <location>
        <begin position="122"/>
        <end position="132"/>
    </location>
</feature>
<organism evidence="2 3">
    <name type="scientific">Paenibacillus thailandensis</name>
    <dbReference type="NCBI Taxonomy" id="393250"/>
    <lineage>
        <taxon>Bacteria</taxon>
        <taxon>Bacillati</taxon>
        <taxon>Bacillota</taxon>
        <taxon>Bacilli</taxon>
        <taxon>Bacillales</taxon>
        <taxon>Paenibacillaceae</taxon>
        <taxon>Paenibacillus</taxon>
    </lineage>
</organism>
<sequence>MELDAMPLARQIDFVFRQLESELTNASAGTVMIHIRNNAIGKFGLKNNPIEFKDGKMEKIGQGMSPSQVHAFRKLAIEALKFRRDWTHGEILYDFAVRPSTASWSASISYESNYNMANWSYRSPSKHPSSGNGKLLDMHGGEV</sequence>
<feature type="region of interest" description="Disordered" evidence="1">
    <location>
        <begin position="122"/>
        <end position="143"/>
    </location>
</feature>
<reference evidence="3" key="1">
    <citation type="journal article" date="2019" name="Int. J. Syst. Evol. Microbiol.">
        <title>The Global Catalogue of Microorganisms (GCM) 10K type strain sequencing project: providing services to taxonomists for standard genome sequencing and annotation.</title>
        <authorList>
            <consortium name="The Broad Institute Genomics Platform"/>
            <consortium name="The Broad Institute Genome Sequencing Center for Infectious Disease"/>
            <person name="Wu L."/>
            <person name="Ma J."/>
        </authorList>
    </citation>
    <scope>NUCLEOTIDE SEQUENCE [LARGE SCALE GENOMIC DNA]</scope>
    <source>
        <strain evidence="3">TISTR 1827</strain>
    </source>
</reference>
<keyword evidence="3" id="KW-1185">Reference proteome</keyword>
<dbReference type="EMBL" id="JBHUMY010000001">
    <property type="protein sequence ID" value="MFD2659231.1"/>
    <property type="molecule type" value="Genomic_DNA"/>
</dbReference>
<evidence type="ECO:0000313" key="2">
    <source>
        <dbReference type="EMBL" id="MFD2659231.1"/>
    </source>
</evidence>
<evidence type="ECO:0000256" key="1">
    <source>
        <dbReference type="SAM" id="MobiDB-lite"/>
    </source>
</evidence>